<dbReference type="InterPro" id="IPR002347">
    <property type="entry name" value="SDR_fam"/>
</dbReference>
<keyword evidence="3" id="KW-0560">Oxidoreductase</keyword>
<name>A0A423VUL9_9PEZI</name>
<dbReference type="SUPFAM" id="SSF51735">
    <property type="entry name" value="NAD(P)-binding Rossmann-fold domains"/>
    <property type="match status" value="1"/>
</dbReference>
<dbReference type="Gene3D" id="3.40.50.720">
    <property type="entry name" value="NAD(P)-binding Rossmann-like Domain"/>
    <property type="match status" value="1"/>
</dbReference>
<dbReference type="Proteomes" id="UP000283895">
    <property type="component" value="Unassembled WGS sequence"/>
</dbReference>
<dbReference type="PANTHER" id="PTHR43544:SF7">
    <property type="entry name" value="NADB-LER2"/>
    <property type="match status" value="1"/>
</dbReference>
<comment type="similarity">
    <text evidence="1">Belongs to the short-chain dehydrogenases/reductases (SDR) family.</text>
</comment>
<comment type="caution">
    <text evidence="4">The sequence shown here is derived from an EMBL/GenBank/DDBJ whole genome shotgun (WGS) entry which is preliminary data.</text>
</comment>
<evidence type="ECO:0000256" key="2">
    <source>
        <dbReference type="ARBA" id="ARBA00022857"/>
    </source>
</evidence>
<evidence type="ECO:0000256" key="3">
    <source>
        <dbReference type="ARBA" id="ARBA00023002"/>
    </source>
</evidence>
<keyword evidence="5" id="KW-1185">Reference proteome</keyword>
<reference evidence="4 5" key="1">
    <citation type="submission" date="2015-09" db="EMBL/GenBank/DDBJ databases">
        <title>Host preference determinants of Valsa canker pathogens revealed by comparative genomics.</title>
        <authorList>
            <person name="Yin Z."/>
            <person name="Huang L."/>
        </authorList>
    </citation>
    <scope>NUCLEOTIDE SEQUENCE [LARGE SCALE GENOMIC DNA]</scope>
    <source>
        <strain evidence="4 5">03-1</strain>
    </source>
</reference>
<evidence type="ECO:0000313" key="4">
    <source>
        <dbReference type="EMBL" id="ROV94759.1"/>
    </source>
</evidence>
<evidence type="ECO:0008006" key="6">
    <source>
        <dbReference type="Google" id="ProtNLM"/>
    </source>
</evidence>
<dbReference type="GO" id="GO:0016491">
    <property type="term" value="F:oxidoreductase activity"/>
    <property type="evidence" value="ECO:0007669"/>
    <property type="project" value="UniProtKB-KW"/>
</dbReference>
<dbReference type="OrthoDB" id="9876299at2759"/>
<sequence length="257" mass="27667">MSTSTVTTVLVTGANRGIGRALAEAYLSRPNHVVIGSVRNPETTTLRDFKPAEGSELLLVKAEATLTEDFSEAIEQVKTAGITSLDILIAVAGINPPRAFADVKDIDIAALREVFEINTFSFVSLLRATYPLLQASAEKNNGAGFPKLLALTSNGGQIVDMEPTIPVKIGVYGASKAALNYLVRRTHFENPWLTAWTMNPGFVQTDTGNACAKAWGMGMAPHALEDIIPGLMRKVDEATRAETSGNFYNFDGQPMSY</sequence>
<dbReference type="GO" id="GO:0005737">
    <property type="term" value="C:cytoplasm"/>
    <property type="evidence" value="ECO:0007669"/>
    <property type="project" value="TreeGrafter"/>
</dbReference>
<dbReference type="InterPro" id="IPR036291">
    <property type="entry name" value="NAD(P)-bd_dom_sf"/>
</dbReference>
<dbReference type="EMBL" id="LKEA01000039">
    <property type="protein sequence ID" value="ROV94759.1"/>
    <property type="molecule type" value="Genomic_DNA"/>
</dbReference>
<dbReference type="PRINTS" id="PR00081">
    <property type="entry name" value="GDHRDH"/>
</dbReference>
<proteinExistence type="inferred from homology"/>
<organism evidence="4 5">
    <name type="scientific">Cytospora schulzeri</name>
    <dbReference type="NCBI Taxonomy" id="448051"/>
    <lineage>
        <taxon>Eukaryota</taxon>
        <taxon>Fungi</taxon>
        <taxon>Dikarya</taxon>
        <taxon>Ascomycota</taxon>
        <taxon>Pezizomycotina</taxon>
        <taxon>Sordariomycetes</taxon>
        <taxon>Sordariomycetidae</taxon>
        <taxon>Diaporthales</taxon>
        <taxon>Cytosporaceae</taxon>
        <taxon>Cytospora</taxon>
    </lineage>
</organism>
<dbReference type="PANTHER" id="PTHR43544">
    <property type="entry name" value="SHORT-CHAIN DEHYDROGENASE/REDUCTASE"/>
    <property type="match status" value="1"/>
</dbReference>
<dbReference type="Pfam" id="PF00106">
    <property type="entry name" value="adh_short"/>
    <property type="match status" value="1"/>
</dbReference>
<keyword evidence="2" id="KW-0521">NADP</keyword>
<evidence type="ECO:0000256" key="1">
    <source>
        <dbReference type="ARBA" id="ARBA00006484"/>
    </source>
</evidence>
<dbReference type="InterPro" id="IPR051468">
    <property type="entry name" value="Fungal_SecMetab_SDRs"/>
</dbReference>
<gene>
    <name evidence="4" type="ORF">VMCG_08857</name>
</gene>
<dbReference type="AlphaFoldDB" id="A0A423VUL9"/>
<protein>
    <recommendedName>
        <fullName evidence="6">NAD(P)-binding domain-containing protein</fullName>
    </recommendedName>
</protein>
<accession>A0A423VUL9</accession>
<evidence type="ECO:0000313" key="5">
    <source>
        <dbReference type="Proteomes" id="UP000283895"/>
    </source>
</evidence>